<evidence type="ECO:0000256" key="2">
    <source>
        <dbReference type="ARBA" id="ARBA00022741"/>
    </source>
</evidence>
<gene>
    <name evidence="5" type="ORF">UFOVP450_117</name>
</gene>
<dbReference type="InterPro" id="IPR001270">
    <property type="entry name" value="ClpA/B"/>
</dbReference>
<evidence type="ECO:0000256" key="1">
    <source>
        <dbReference type="ARBA" id="ARBA00009417"/>
    </source>
</evidence>
<dbReference type="GO" id="GO:0005524">
    <property type="term" value="F:ATP binding"/>
    <property type="evidence" value="ECO:0007669"/>
    <property type="project" value="UniProtKB-KW"/>
</dbReference>
<dbReference type="InterPro" id="IPR011704">
    <property type="entry name" value="ATPase_dyneun-rel_AAA"/>
</dbReference>
<comment type="similarity">
    <text evidence="1">Belongs to the CbbQ/NirQ/NorQ/GpvN family.</text>
</comment>
<dbReference type="InterPro" id="IPR050764">
    <property type="entry name" value="CbbQ/NirQ/NorQ/GpvN"/>
</dbReference>
<evidence type="ECO:0000256" key="3">
    <source>
        <dbReference type="ARBA" id="ARBA00022840"/>
    </source>
</evidence>
<accession>A0A6J5MI65</accession>
<protein>
    <submittedName>
        <fullName evidence="5">COG0714 MoxR-like ATPases</fullName>
    </submittedName>
</protein>
<dbReference type="Gene3D" id="3.40.50.300">
    <property type="entry name" value="P-loop containing nucleotide triphosphate hydrolases"/>
    <property type="match status" value="1"/>
</dbReference>
<dbReference type="SMART" id="SM00382">
    <property type="entry name" value="AAA"/>
    <property type="match status" value="1"/>
</dbReference>
<evidence type="ECO:0000259" key="4">
    <source>
        <dbReference type="SMART" id="SM00382"/>
    </source>
</evidence>
<dbReference type="EMBL" id="LR796421">
    <property type="protein sequence ID" value="CAB4143349.1"/>
    <property type="molecule type" value="Genomic_DNA"/>
</dbReference>
<dbReference type="PANTHER" id="PTHR42759">
    <property type="entry name" value="MOXR FAMILY PROTEIN"/>
    <property type="match status" value="1"/>
</dbReference>
<dbReference type="Pfam" id="PF08406">
    <property type="entry name" value="CbbQ_C"/>
    <property type="match status" value="1"/>
</dbReference>
<feature type="domain" description="AAA+ ATPase" evidence="4">
    <location>
        <begin position="115"/>
        <end position="266"/>
    </location>
</feature>
<keyword evidence="2" id="KW-0547">Nucleotide-binding</keyword>
<dbReference type="PANTHER" id="PTHR42759:SF1">
    <property type="entry name" value="MAGNESIUM-CHELATASE SUBUNIT CHLD"/>
    <property type="match status" value="1"/>
</dbReference>
<organism evidence="5">
    <name type="scientific">uncultured Caudovirales phage</name>
    <dbReference type="NCBI Taxonomy" id="2100421"/>
    <lineage>
        <taxon>Viruses</taxon>
        <taxon>Duplodnaviria</taxon>
        <taxon>Heunggongvirae</taxon>
        <taxon>Uroviricota</taxon>
        <taxon>Caudoviricetes</taxon>
        <taxon>Peduoviridae</taxon>
        <taxon>Maltschvirus</taxon>
        <taxon>Maltschvirus maltsch</taxon>
    </lineage>
</organism>
<dbReference type="InterPro" id="IPR027417">
    <property type="entry name" value="P-loop_NTPase"/>
</dbReference>
<dbReference type="PRINTS" id="PR00300">
    <property type="entry name" value="CLPPROTEASEA"/>
</dbReference>
<dbReference type="GO" id="GO:0016887">
    <property type="term" value="F:ATP hydrolysis activity"/>
    <property type="evidence" value="ECO:0007669"/>
    <property type="project" value="InterPro"/>
</dbReference>
<sequence>MNTAIIAEVCLAAGKRGESVRAFNAITGEDITKEITYMTLSKAYKAGMWLSNESGKWRQVAPDTKAMKKSNKVESAPVAAEGTVMAFLNTCVEKRPESLFCEDLTWKFICRSVLRGSNMLLTGPTGCGKSQTAFAVAKAMEREIFYINLGATQDPRGALIGNTHFSKDAGTFFNESAFVKAIKTPNTVILLDEVSRAHPEAWNILMTVLDPNQRYLRLDEAVNSPTVTVAEGVCFIGTANIGSEYTAVRVMDRALLDRFVIAEIPFLEPAQEATLIRQLQPELAKTMASSLAEIAGATRAEMRTDSPRIQTPISTRSVVEMAGLIADGFTLAECAEVSIYPLYSAEGGLQSERTFVKQLVQKYISDDSDDTLMGETNASTMPF</sequence>
<dbReference type="Pfam" id="PF07728">
    <property type="entry name" value="AAA_5"/>
    <property type="match status" value="1"/>
</dbReference>
<evidence type="ECO:0000313" key="5">
    <source>
        <dbReference type="EMBL" id="CAB4143349.1"/>
    </source>
</evidence>
<dbReference type="InterPro" id="IPR003593">
    <property type="entry name" value="AAA+_ATPase"/>
</dbReference>
<dbReference type="SUPFAM" id="SSF52540">
    <property type="entry name" value="P-loop containing nucleoside triphosphate hydrolases"/>
    <property type="match status" value="1"/>
</dbReference>
<name>A0A6J5MI65_9CAUD</name>
<reference evidence="5" key="1">
    <citation type="submission" date="2020-04" db="EMBL/GenBank/DDBJ databases">
        <authorList>
            <person name="Chiriac C."/>
            <person name="Salcher M."/>
            <person name="Ghai R."/>
            <person name="Kavagutti S V."/>
        </authorList>
    </citation>
    <scope>NUCLEOTIDE SEQUENCE</scope>
</reference>
<keyword evidence="3" id="KW-0067">ATP-binding</keyword>
<dbReference type="InterPro" id="IPR013615">
    <property type="entry name" value="CbbQ_C"/>
</dbReference>
<proteinExistence type="inferred from homology"/>